<dbReference type="AlphaFoldDB" id="A0AAN7I3Y6"/>
<dbReference type="RefSeq" id="XP_064687969.1">
    <property type="nucleotide sequence ID" value="XM_064831101.1"/>
</dbReference>
<keyword evidence="4" id="KW-1185">Reference proteome</keyword>
<feature type="coiled-coil region" evidence="1">
    <location>
        <begin position="9"/>
        <end position="36"/>
    </location>
</feature>
<keyword evidence="1" id="KW-0175">Coiled coil</keyword>
<keyword evidence="3" id="KW-0436">Ligase</keyword>
<dbReference type="EC" id="6.1.1.11" evidence="3"/>
<dbReference type="EMBL" id="JASEJX010000004">
    <property type="protein sequence ID" value="KAK4521303.1"/>
    <property type="molecule type" value="Genomic_DNA"/>
</dbReference>
<reference evidence="3 4" key="1">
    <citation type="submission" date="2022-11" db="EMBL/GenBank/DDBJ databases">
        <title>Mucor velutinosus strain NIH1002 WGS.</title>
        <authorList>
            <person name="Subramanian P."/>
            <person name="Mullikin J.C."/>
            <person name="Segre J.A."/>
            <person name="Zelazny A.M."/>
        </authorList>
    </citation>
    <scope>NUCLEOTIDE SEQUENCE [LARGE SCALE GENOMIC DNA]</scope>
    <source>
        <strain evidence="3 4">NIH1002</strain>
    </source>
</reference>
<name>A0AAN7I3Y6_9FUNG</name>
<proteinExistence type="predicted"/>
<sequence length="99" mass="11461">MTISKTSSLQGEKREVQQLDEEIQIMKEKLAKMKVLNGLELELATLALLRNQYRSVRIKTENKMKELSSGNQKVKRKDTESSDDCEDDVDSMEFNHDIK</sequence>
<organism evidence="3 4">
    <name type="scientific">Mucor velutinosus</name>
    <dbReference type="NCBI Taxonomy" id="708070"/>
    <lineage>
        <taxon>Eukaryota</taxon>
        <taxon>Fungi</taxon>
        <taxon>Fungi incertae sedis</taxon>
        <taxon>Mucoromycota</taxon>
        <taxon>Mucoromycotina</taxon>
        <taxon>Mucoromycetes</taxon>
        <taxon>Mucorales</taxon>
        <taxon>Mucorineae</taxon>
        <taxon>Mucoraceae</taxon>
        <taxon>Mucor</taxon>
    </lineage>
</organism>
<evidence type="ECO:0000256" key="2">
    <source>
        <dbReference type="SAM" id="MobiDB-lite"/>
    </source>
</evidence>
<feature type="compositionally biased region" description="Acidic residues" evidence="2">
    <location>
        <begin position="81"/>
        <end position="91"/>
    </location>
</feature>
<gene>
    <name evidence="3" type="primary">DIA4_2</name>
    <name evidence="3" type="ORF">ATC70_011917</name>
</gene>
<evidence type="ECO:0000256" key="1">
    <source>
        <dbReference type="SAM" id="Coils"/>
    </source>
</evidence>
<comment type="caution">
    <text evidence="3">The sequence shown here is derived from an EMBL/GenBank/DDBJ whole genome shotgun (WGS) entry which is preliminary data.</text>
</comment>
<feature type="region of interest" description="Disordered" evidence="2">
    <location>
        <begin position="64"/>
        <end position="99"/>
    </location>
</feature>
<dbReference type="GO" id="GO:0004828">
    <property type="term" value="F:serine-tRNA ligase activity"/>
    <property type="evidence" value="ECO:0007669"/>
    <property type="project" value="UniProtKB-EC"/>
</dbReference>
<protein>
    <submittedName>
        <fullName evidence="3">Serine--tRNA ligase, mitochondrial</fullName>
        <ecNumber evidence="3">6.1.1.11</ecNumber>
    </submittedName>
</protein>
<dbReference type="Proteomes" id="UP001304243">
    <property type="component" value="Unassembled WGS sequence"/>
</dbReference>
<evidence type="ECO:0000313" key="3">
    <source>
        <dbReference type="EMBL" id="KAK4521303.1"/>
    </source>
</evidence>
<dbReference type="GeneID" id="89955603"/>
<evidence type="ECO:0000313" key="4">
    <source>
        <dbReference type="Proteomes" id="UP001304243"/>
    </source>
</evidence>
<accession>A0AAN7I3Y6</accession>